<name>A0ABU6PU93_9BACL</name>
<dbReference type="SMART" id="SM00047">
    <property type="entry name" value="LYZ2"/>
    <property type="match status" value="1"/>
</dbReference>
<sequence length="235" mass="26463">MTPNEFIPKIAPCAVEDMQATGVPASLTIAQAALESNWGGSGLTKQANNLFGMKGKGTAGSCTMPTKEYVNGTQVTVNAAFRAYHSWSESVADHSMLILNGTRDKPTRYHGVLNADYKTAALEIRKGGYATDPNYTKLLINIIEQYKLYQYDKKEGEQPMTAAEQKEFEEMKGTIKQQAEWIKSQKELAQMPCPSWAKDAYEFYKPYIADEKGSYDFWRQLVINYRKENNIVVNK</sequence>
<dbReference type="RefSeq" id="WP_328277948.1">
    <property type="nucleotide sequence ID" value="NZ_JARTLD010000028.1"/>
</dbReference>
<dbReference type="InterPro" id="IPR051056">
    <property type="entry name" value="Glycosyl_Hydrolase_73"/>
</dbReference>
<protein>
    <submittedName>
        <fullName evidence="3">Glycoside hydrolase family 73 protein</fullName>
    </submittedName>
</protein>
<organism evidence="3 4">
    <name type="scientific">Paenibacillus chibensis</name>
    <dbReference type="NCBI Taxonomy" id="59846"/>
    <lineage>
        <taxon>Bacteria</taxon>
        <taxon>Bacillati</taxon>
        <taxon>Bacillota</taxon>
        <taxon>Bacilli</taxon>
        <taxon>Bacillales</taxon>
        <taxon>Paenibacillaceae</taxon>
        <taxon>Paenibacillus</taxon>
    </lineage>
</organism>
<keyword evidence="1 3" id="KW-0378">Hydrolase</keyword>
<dbReference type="PRINTS" id="PR01002">
    <property type="entry name" value="FLGFLGJ"/>
</dbReference>
<dbReference type="Gene3D" id="1.10.530.10">
    <property type="match status" value="1"/>
</dbReference>
<accession>A0ABU6PU93</accession>
<comment type="caution">
    <text evidence="3">The sequence shown here is derived from an EMBL/GenBank/DDBJ whole genome shotgun (WGS) entry which is preliminary data.</text>
</comment>
<feature type="domain" description="Mannosyl-glycoprotein endo-beta-N-acetylglucosamidase-like" evidence="2">
    <location>
        <begin position="3"/>
        <end position="152"/>
    </location>
</feature>
<evidence type="ECO:0000259" key="2">
    <source>
        <dbReference type="SMART" id="SM00047"/>
    </source>
</evidence>
<reference evidence="3 4" key="1">
    <citation type="submission" date="2023-03" db="EMBL/GenBank/DDBJ databases">
        <title>Bacillus Genome Sequencing.</title>
        <authorList>
            <person name="Dunlap C."/>
        </authorList>
    </citation>
    <scope>NUCLEOTIDE SEQUENCE [LARGE SCALE GENOMIC DNA]</scope>
    <source>
        <strain evidence="3 4">NRS-52</strain>
    </source>
</reference>
<dbReference type="Gene3D" id="4.10.80.30">
    <property type="entry name" value="DNA polymerase, domain 6"/>
    <property type="match status" value="1"/>
</dbReference>
<evidence type="ECO:0000313" key="3">
    <source>
        <dbReference type="EMBL" id="MED5017944.1"/>
    </source>
</evidence>
<gene>
    <name evidence="3" type="ORF">P9847_11585</name>
</gene>
<dbReference type="InterPro" id="IPR002901">
    <property type="entry name" value="MGlyc_endo_b_GlcNAc-like_dom"/>
</dbReference>
<dbReference type="EMBL" id="JARTLD010000028">
    <property type="protein sequence ID" value="MED5017944.1"/>
    <property type="molecule type" value="Genomic_DNA"/>
</dbReference>
<dbReference type="Pfam" id="PF01832">
    <property type="entry name" value="Glucosaminidase"/>
    <property type="match status" value="1"/>
</dbReference>
<evidence type="ECO:0000256" key="1">
    <source>
        <dbReference type="ARBA" id="ARBA00022801"/>
    </source>
</evidence>
<dbReference type="GO" id="GO:0016787">
    <property type="term" value="F:hydrolase activity"/>
    <property type="evidence" value="ECO:0007669"/>
    <property type="project" value="UniProtKB-KW"/>
</dbReference>
<dbReference type="Proteomes" id="UP001343257">
    <property type="component" value="Unassembled WGS sequence"/>
</dbReference>
<dbReference type="PANTHER" id="PTHR33308">
    <property type="entry name" value="PEPTIDOGLYCAN HYDROLASE FLGJ"/>
    <property type="match status" value="1"/>
</dbReference>
<keyword evidence="4" id="KW-1185">Reference proteome</keyword>
<evidence type="ECO:0000313" key="4">
    <source>
        <dbReference type="Proteomes" id="UP001343257"/>
    </source>
</evidence>
<dbReference type="PANTHER" id="PTHR33308:SF9">
    <property type="entry name" value="PEPTIDOGLYCAN HYDROLASE FLGJ"/>
    <property type="match status" value="1"/>
</dbReference>
<proteinExistence type="predicted"/>